<keyword evidence="12" id="KW-0693">Viral RNA replication</keyword>
<evidence type="ECO:0000256" key="11">
    <source>
        <dbReference type="ARBA" id="ARBA00022844"/>
    </source>
</evidence>
<dbReference type="GO" id="GO:0004482">
    <property type="term" value="F:mRNA 5'-cap (guanine-N7-)-methyltransferase activity"/>
    <property type="evidence" value="ECO:0007669"/>
    <property type="project" value="InterPro"/>
</dbReference>
<evidence type="ECO:0000256" key="20">
    <source>
        <dbReference type="ARBA" id="ARBA00047332"/>
    </source>
</evidence>
<evidence type="ECO:0000259" key="23">
    <source>
        <dbReference type="PROSITE" id="PS50526"/>
    </source>
</evidence>
<evidence type="ECO:0000256" key="3">
    <source>
        <dbReference type="ARBA" id="ARBA00012494"/>
    </source>
</evidence>
<keyword evidence="10" id="KW-0067">ATP-binding</keyword>
<dbReference type="InterPro" id="IPR026890">
    <property type="entry name" value="Mononeg_mRNAcap"/>
</dbReference>
<comment type="catalytic activity">
    <reaction evidence="20">
        <text>a 5'-end (5'-triphosphoguanosine)-adenylyl-adenylyl-cytidylyl-adenosine in mRNA + S-adenosyl-L-methionine = a 5'-end (5'-triphosphoguanosine)-(2'-O-methyladenylyl)-adenylyl-cytidylyl-adenosine in mRNA + S-adenosyl-L-homocysteine + H(+)</text>
        <dbReference type="Rhea" id="RHEA:65380"/>
        <dbReference type="Rhea" id="RHEA-COMP:16797"/>
        <dbReference type="Rhea" id="RHEA-COMP:16801"/>
        <dbReference type="ChEBI" id="CHEBI:15378"/>
        <dbReference type="ChEBI" id="CHEBI:57856"/>
        <dbReference type="ChEBI" id="CHEBI:59789"/>
        <dbReference type="ChEBI" id="CHEBI:156482"/>
        <dbReference type="ChEBI" id="CHEBI:156484"/>
    </reaction>
</comment>
<dbReference type="Pfam" id="PF00946">
    <property type="entry name" value="Mononeg_RNA_pol"/>
    <property type="match status" value="1"/>
</dbReference>
<dbReference type="Pfam" id="PF14318">
    <property type="entry name" value="Mononeg_mRNAcap"/>
    <property type="match status" value="1"/>
</dbReference>
<dbReference type="GO" id="GO:0003968">
    <property type="term" value="F:RNA-directed RNA polymerase activity"/>
    <property type="evidence" value="ECO:0007669"/>
    <property type="project" value="UniProtKB-KW"/>
</dbReference>
<dbReference type="GO" id="GO:0005524">
    <property type="term" value="F:ATP binding"/>
    <property type="evidence" value="ECO:0007669"/>
    <property type="project" value="UniProtKB-KW"/>
</dbReference>
<evidence type="ECO:0000256" key="1">
    <source>
        <dbReference type="ARBA" id="ARBA00004192"/>
    </source>
</evidence>
<evidence type="ECO:0000256" key="15">
    <source>
        <dbReference type="ARBA" id="ARBA00023268"/>
    </source>
</evidence>
<evidence type="ECO:0000256" key="16">
    <source>
        <dbReference type="ARBA" id="ARBA00024494"/>
    </source>
</evidence>
<sequence length="2051" mass="233387">MAGFEDEWSGSEGEIEYEQDDKLLCDLHLNSALNIDFLRVTMGQEVKYTCIPPQRIISSYNKGTKIVKDIYERNFTSKAPSFSTGAVRSKVRHTRCSEIMEPWKDNWLEHTIGELDTCFAERGFTMAFKRAQQCLKDKHVILPVGLLGSFTKVMNLCLSVSETLRGGSIPRLFSGSVLSEGKHLYTTLATAYGPGMIATDGTTVFHMWGDCIEVTIWEDLLALMDTLGQRICSFVVHSLARAVGEDGGIESEMHRILIEHFDDILEESGNTGYKLIGMFETLCTSVLLRNNPDNINDPLGLTTNLYTEVLEIIEESDLKRESVIEHFDSSYAIISNLDNCQISNLFCEYRLWGHPYVDVHEGMKKVHKIGTLQKTISPSLPLEMIRIFKEYIVTGIYKEKRKYPAGMIKERYMDCPDYIASCILKNKPVERYNQRYHLDSWDEIELPCLFDIPSTFDITHILNDKAISPKLCDIVKAVSQGVSLEMMEGRRGILSWLKGNTINCKSLLKSISKYGLSKDDLVIGMYEKEREMKIEARMFALMSENMRYYFVITEGLIADHLLKYFPQITMKDSLNKIQKRLWSAGTRGSGLFDINVNIDFSKWNTNMRSELMTPIFREMDKLFGLSDVISRTHEIFTNSWIYSCSGKYTPACDGNDLVEDGPMCYKGHLGGMEGLRQKGWTIGTVCLIDYVARYESIRYSLMGQGDNQIIKIKMNERFWDDLGWEKEKKAMEARIVGDNFVNRLEKIFGEVGLPVKPKECWRSHRLFMYGKSMVLDDKVISQWCKKILRSYALSNEGILTVNGTIGTISSNCMSSCTTMNYPELGYCAYLLLGAWTLRFLFKYHPFCRTERFLDKEIQFKIGGEKKIIPGPRISEKTGLYTILLFPSHASGAVNIPFTSYIMRGFPDPCSEAYSWISLLTESKDRDLSIIATNFYSYLRTQRINLDSLAQSPLSINHRKVLAPNLSAKEETKKYLRESFAGSNNVVMTQMKIEEAYKNVLLADKLRTTRMNPLVFSEIYSLFPGPVVDDLLSRVQTTRTIKKMALRVKGKPIIKRIQICELEFLGFLRWRSGQRGEIFSVCSTEHVRFMRDIGWGLEISGVSTPHPLEFSKATCRGSVECEELSDYVYVLKDERAPFAPYLGSVVKNKVSGVGDQNVRAEPIMKGIVRMATYANWINMGENLKTVIRELAKYYGGDQVMESIEKDLNAEGNHTGAVDHRFKTGTLAEGCFINYAPQVGAKIFMSTDMMSEYGRGNTNFTLQFQALFCWLQLMCQRTGFTHHCHVHISCKKCVIPVVDDLPDIPDCSGLILHQTSLLMNNLLGVTLSSTIGYQDNDSTLKEHLNSRIIQTSDTDPRTLRLSLTIVCGMKIAEELMLDSLEDNDAFTVGTEDLQRYPRIYGKKMFCDELLEFVSMFCIIIGSIKRESGLDGLNLFQTKRYVVDHLIHLPISRLNGLGSLTLEREIQDIEQYYKIDSNGASFPVSTVEHLLGQLATLRRNIQQIGSMEFFSLPKFVYVPHLDMTDYEYHLLACGLDVVKNNCGRLLDACSDKLDDKAILRTKCPNKHMGIVLKSIKPVNGSIDKMFKCLSGILVSEYEFPYNIPDFPLRILQDAMSCAEGPKRLRERRPPRRLSPYYDIREVSLPTGAVYKWTEVTQWKKTKLHNIILGDGTGTTSHILATANLDKNFFPMALFEHHNVTPQDMGAYSPPLSRGFKNIKLNAIMTIPDNVLSESFVPLLSNFVRQLGAENVCIFSDIEYLGGGILTTGILKDLLSMGAELVLKAYSTEIYKNDSLSLISINSCSCLFPFTGNSQYGEFFLHIIPGSGKFIDIPSIMRELDIFFEQDHHETAKSMTKVISSHVPYLRERSLNLALRHLDGLGFLFHKNNLLMTPSEIMMHLITYVNNHYIFMADQRDASGVRRLSPKKRERIERLYGILLLSTINGWIDLNVLAETKLMRFQDGYSHRYPMSKMFVRVKGNKTLLTKKDMQCVHVFKGMRERYQIGNRSISILTSSPSEEIHELMGFLSRTGLKEIIYRYSGTFDSGTTLNTTLL</sequence>
<evidence type="ECO:0000256" key="17">
    <source>
        <dbReference type="ARBA" id="ARBA00024499"/>
    </source>
</evidence>
<evidence type="ECO:0000256" key="7">
    <source>
        <dbReference type="ARBA" id="ARBA00022691"/>
    </source>
</evidence>
<evidence type="ECO:0000256" key="6">
    <source>
        <dbReference type="ARBA" id="ARBA00022679"/>
    </source>
</evidence>
<comment type="catalytic activity">
    <reaction evidence="21">
        <text>a 5'-end (5'-triphosphoguanosine)-adenylyl-adenylyl-cytidylyl-adenosine in mRNA + 2 S-adenosyl-L-methionine = a 5'-end (N(7)-methyl 5'-triphosphoguanosine)-(2'-O-methyladenylyl)-adenylyl-cytidylyl-adenosine in mRNA + 2 S-adenosyl-L-homocysteine + H(+)</text>
        <dbReference type="Rhea" id="RHEA:65376"/>
        <dbReference type="Rhea" id="RHEA-COMP:16797"/>
        <dbReference type="Rhea" id="RHEA-COMP:16798"/>
        <dbReference type="ChEBI" id="CHEBI:15378"/>
        <dbReference type="ChEBI" id="CHEBI:57856"/>
        <dbReference type="ChEBI" id="CHEBI:59789"/>
        <dbReference type="ChEBI" id="CHEBI:156483"/>
        <dbReference type="ChEBI" id="CHEBI:156484"/>
        <dbReference type="EC" id="2.1.1.375"/>
    </reaction>
</comment>
<dbReference type="GO" id="GO:0030430">
    <property type="term" value="C:host cell cytoplasm"/>
    <property type="evidence" value="ECO:0007669"/>
    <property type="project" value="UniProtKB-SubCell"/>
</dbReference>
<evidence type="ECO:0000256" key="5">
    <source>
        <dbReference type="ARBA" id="ARBA00022664"/>
    </source>
</evidence>
<keyword evidence="5" id="KW-0507">mRNA processing</keyword>
<reference evidence="24" key="1">
    <citation type="journal article" date="2022" name="bioRxiv">
        <title>Unlocking the hidden genetic diversity of varicosaviruses, the neglected plant rhabdoviruses.</title>
        <authorList>
            <person name="Bejerman N."/>
            <person name="Dietzgen R.G."/>
            <person name="Debat H."/>
        </authorList>
    </citation>
    <scope>NUCLEOTIDE SEQUENCE</scope>
</reference>
<protein>
    <recommendedName>
        <fullName evidence="3">RNA-directed RNA polymerase</fullName>
        <ecNumber evidence="3">2.7.7.48</ecNumber>
    </recommendedName>
    <alternativeName>
        <fullName evidence="19">Replicase</fullName>
    </alternativeName>
    <alternativeName>
        <fullName evidence="18">Transcriptase</fullName>
    </alternativeName>
</protein>
<comment type="catalytic activity">
    <reaction evidence="22">
        <text>GTP + H2O = GDP + phosphate + H(+)</text>
        <dbReference type="Rhea" id="RHEA:19669"/>
        <dbReference type="ChEBI" id="CHEBI:15377"/>
        <dbReference type="ChEBI" id="CHEBI:15378"/>
        <dbReference type="ChEBI" id="CHEBI:37565"/>
        <dbReference type="ChEBI" id="CHEBI:43474"/>
        <dbReference type="ChEBI" id="CHEBI:58189"/>
    </reaction>
</comment>
<dbReference type="EC" id="2.7.7.48" evidence="3"/>
<dbReference type="EMBL" id="BK061792">
    <property type="protein sequence ID" value="DAZ90771.1"/>
    <property type="molecule type" value="Viral_cRNA"/>
</dbReference>
<evidence type="ECO:0000256" key="22">
    <source>
        <dbReference type="ARBA" id="ARBA00048548"/>
    </source>
</evidence>
<evidence type="ECO:0000256" key="18">
    <source>
        <dbReference type="ARBA" id="ARBA00030436"/>
    </source>
</evidence>
<evidence type="ECO:0000256" key="9">
    <source>
        <dbReference type="ARBA" id="ARBA00022741"/>
    </source>
</evidence>
<comment type="subcellular location">
    <subcellularLocation>
        <location evidence="1">Host cytoplasm</location>
    </subcellularLocation>
    <subcellularLocation>
        <location evidence="2">Virion</location>
    </subcellularLocation>
</comment>
<evidence type="ECO:0000256" key="8">
    <source>
        <dbReference type="ARBA" id="ARBA00022695"/>
    </source>
</evidence>
<feature type="domain" description="RdRp catalytic" evidence="23">
    <location>
        <begin position="592"/>
        <end position="777"/>
    </location>
</feature>
<keyword evidence="9" id="KW-0547">Nucleotide-binding</keyword>
<dbReference type="GO" id="GO:0044423">
    <property type="term" value="C:virion component"/>
    <property type="evidence" value="ECO:0007669"/>
    <property type="project" value="UniProtKB-KW"/>
</dbReference>
<keyword evidence="15" id="KW-0511">Multifunctional enzyme</keyword>
<comment type="catalytic activity">
    <reaction evidence="16">
        <text>a 5'-end triphospho-adenylyl-adenylyl-cytidylyl-adenosine in mRNA + GDP + H(+) = a 5'-end (5'-triphosphoguanosine)-adenylyl-adenylyl-cytidylyl-adenosine in mRNA + diphosphate</text>
        <dbReference type="Rhea" id="RHEA:65436"/>
        <dbReference type="Rhea" id="RHEA-COMP:16797"/>
        <dbReference type="Rhea" id="RHEA-COMP:16799"/>
        <dbReference type="ChEBI" id="CHEBI:15378"/>
        <dbReference type="ChEBI" id="CHEBI:33019"/>
        <dbReference type="ChEBI" id="CHEBI:58189"/>
        <dbReference type="ChEBI" id="CHEBI:156484"/>
        <dbReference type="ChEBI" id="CHEBI:156503"/>
        <dbReference type="EC" id="2.7.7.88"/>
    </reaction>
</comment>
<evidence type="ECO:0000256" key="21">
    <source>
        <dbReference type="ARBA" id="ARBA00047370"/>
    </source>
</evidence>
<dbReference type="PROSITE" id="PS50526">
    <property type="entry name" value="RDRP_SSRNA_NEG_NONSEG"/>
    <property type="match status" value="1"/>
</dbReference>
<evidence type="ECO:0000256" key="10">
    <source>
        <dbReference type="ARBA" id="ARBA00022840"/>
    </source>
</evidence>
<keyword evidence="8" id="KW-0548">Nucleotidyltransferase</keyword>
<evidence type="ECO:0000256" key="12">
    <source>
        <dbReference type="ARBA" id="ARBA00022953"/>
    </source>
</evidence>
<evidence type="ECO:0000256" key="13">
    <source>
        <dbReference type="ARBA" id="ARBA00023042"/>
    </source>
</evidence>
<evidence type="ECO:0000256" key="2">
    <source>
        <dbReference type="ARBA" id="ARBA00004328"/>
    </source>
</evidence>
<keyword evidence="13" id="KW-0506">mRNA capping</keyword>
<keyword evidence="11" id="KW-0946">Virion</keyword>
<evidence type="ECO:0000256" key="14">
    <source>
        <dbReference type="ARBA" id="ARBA00023200"/>
    </source>
</evidence>
<evidence type="ECO:0000256" key="19">
    <source>
        <dbReference type="ARBA" id="ARBA00031012"/>
    </source>
</evidence>
<proteinExistence type="predicted"/>
<evidence type="ECO:0000313" key="24">
    <source>
        <dbReference type="EMBL" id="DAZ90771.1"/>
    </source>
</evidence>
<comment type="catalytic activity">
    <reaction evidence="17">
        <text>a 5'-end (5'-triphosphoguanosine)-(2'-O-methyladenylyl)-adenylyl-cytidylyl-adenosine in mRNA + S-adenosyl-L-methionine = a 5'-end (N(7)-methyl 5'-triphosphoguanosine)-(2'-O-methyladenylyl)-adenylyl-cytidylyl-adenosine in mRNA + S-adenosyl-L-homocysteine</text>
        <dbReference type="Rhea" id="RHEA:65440"/>
        <dbReference type="Rhea" id="RHEA-COMP:16798"/>
        <dbReference type="Rhea" id="RHEA-COMP:16801"/>
        <dbReference type="ChEBI" id="CHEBI:57856"/>
        <dbReference type="ChEBI" id="CHEBI:59789"/>
        <dbReference type="ChEBI" id="CHEBI:156482"/>
        <dbReference type="ChEBI" id="CHEBI:156483"/>
    </reaction>
</comment>
<keyword evidence="7" id="KW-0949">S-adenosyl-L-methionine</keyword>
<dbReference type="InterPro" id="IPR014023">
    <property type="entry name" value="Mononeg_RNA_pol_cat"/>
</dbReference>
<keyword evidence="4" id="KW-0696">RNA-directed RNA polymerase</keyword>
<evidence type="ECO:0000256" key="4">
    <source>
        <dbReference type="ARBA" id="ARBA00022484"/>
    </source>
</evidence>
<name>A0A9N6YJ34_9RHAB</name>
<keyword evidence="14" id="KW-1035">Host cytoplasm</keyword>
<organism evidence="24">
    <name type="scientific">Picea virus 1</name>
    <dbReference type="NCBI Taxonomy" id="2977979"/>
    <lineage>
        <taxon>Viruses</taxon>
        <taxon>Riboviria</taxon>
        <taxon>Orthornavirae</taxon>
        <taxon>Negarnaviricota</taxon>
        <taxon>Haploviricotina</taxon>
        <taxon>Monjiviricetes</taxon>
        <taxon>Mononegavirales</taxon>
        <taxon>Rhabdoviridae</taxon>
        <taxon>Betarhabdovirinae</taxon>
        <taxon>Alphagymnorhavirus</taxon>
        <taxon>Alphagymnorhavirus piceae</taxon>
    </lineage>
</organism>
<accession>A0A9N6YJ34</accession>
<keyword evidence="6" id="KW-0808">Transferase</keyword>